<proteinExistence type="predicted"/>
<name>A0A8S4G9A7_PLUXY</name>
<feature type="region of interest" description="Disordered" evidence="1">
    <location>
        <begin position="151"/>
        <end position="187"/>
    </location>
</feature>
<keyword evidence="4" id="KW-1185">Reference proteome</keyword>
<sequence length="224" mass="24639">MFAAILLALVASVAAAPHRAAPEYGRLSDYVYDDNVFDTHKFWSELEASLLLEQILEDFYKHFPSRVDSAGVRGHEYQVLITIPDYEEKDIVVKARTGVLMVEATRAAGGDLHHYLDVRSLPAAVDPAGKWNYNEGVLNITFPLRGPVETSSEELATAAPATAAPRDREEMEPAGEATDDADVGLDQDKVQDIDTNEIKQSSVEATTYAVDMNNEIEFVPVSLK</sequence>
<feature type="chain" id="PRO_5035775524" evidence="2">
    <location>
        <begin position="16"/>
        <end position="224"/>
    </location>
</feature>
<dbReference type="SUPFAM" id="SSF49764">
    <property type="entry name" value="HSP20-like chaperones"/>
    <property type="match status" value="1"/>
</dbReference>
<organism evidence="3 4">
    <name type="scientific">Plutella xylostella</name>
    <name type="common">Diamondback moth</name>
    <name type="synonym">Plutella maculipennis</name>
    <dbReference type="NCBI Taxonomy" id="51655"/>
    <lineage>
        <taxon>Eukaryota</taxon>
        <taxon>Metazoa</taxon>
        <taxon>Ecdysozoa</taxon>
        <taxon>Arthropoda</taxon>
        <taxon>Hexapoda</taxon>
        <taxon>Insecta</taxon>
        <taxon>Pterygota</taxon>
        <taxon>Neoptera</taxon>
        <taxon>Endopterygota</taxon>
        <taxon>Lepidoptera</taxon>
        <taxon>Glossata</taxon>
        <taxon>Ditrysia</taxon>
        <taxon>Yponomeutoidea</taxon>
        <taxon>Plutellidae</taxon>
        <taxon>Plutella</taxon>
    </lineage>
</organism>
<dbReference type="AlphaFoldDB" id="A0A8S4G9A7"/>
<feature type="compositionally biased region" description="Acidic residues" evidence="1">
    <location>
        <begin position="172"/>
        <end position="185"/>
    </location>
</feature>
<dbReference type="CDD" id="cd00298">
    <property type="entry name" value="ACD_sHsps_p23-like"/>
    <property type="match status" value="1"/>
</dbReference>
<comment type="caution">
    <text evidence="3">The sequence shown here is derived from an EMBL/GenBank/DDBJ whole genome shotgun (WGS) entry which is preliminary data.</text>
</comment>
<keyword evidence="2" id="KW-0732">Signal</keyword>
<evidence type="ECO:0000313" key="4">
    <source>
        <dbReference type="Proteomes" id="UP000653454"/>
    </source>
</evidence>
<gene>
    <name evidence="3" type="ORF">PLXY2_LOCUS14492</name>
</gene>
<reference evidence="3" key="1">
    <citation type="submission" date="2020-11" db="EMBL/GenBank/DDBJ databases">
        <authorList>
            <person name="Whiteford S."/>
        </authorList>
    </citation>
    <scope>NUCLEOTIDE SEQUENCE</scope>
</reference>
<accession>A0A8S4G9A7</accession>
<dbReference type="EMBL" id="CAJHNJ030000130">
    <property type="protein sequence ID" value="CAG9136227.1"/>
    <property type="molecule type" value="Genomic_DNA"/>
</dbReference>
<dbReference type="Gene3D" id="2.60.40.790">
    <property type="match status" value="1"/>
</dbReference>
<evidence type="ECO:0000256" key="1">
    <source>
        <dbReference type="SAM" id="MobiDB-lite"/>
    </source>
</evidence>
<dbReference type="InterPro" id="IPR008978">
    <property type="entry name" value="HSP20-like_chaperone"/>
</dbReference>
<dbReference type="Proteomes" id="UP000653454">
    <property type="component" value="Unassembled WGS sequence"/>
</dbReference>
<evidence type="ECO:0000313" key="3">
    <source>
        <dbReference type="EMBL" id="CAG9136227.1"/>
    </source>
</evidence>
<protein>
    <submittedName>
        <fullName evidence="3">(diamondback moth) hypothetical protein</fullName>
    </submittedName>
</protein>
<evidence type="ECO:0000256" key="2">
    <source>
        <dbReference type="SAM" id="SignalP"/>
    </source>
</evidence>
<feature type="signal peptide" evidence="2">
    <location>
        <begin position="1"/>
        <end position="15"/>
    </location>
</feature>